<dbReference type="GO" id="GO:0034455">
    <property type="term" value="C:t-UTP complex"/>
    <property type="evidence" value="ECO:0007669"/>
    <property type="project" value="TreeGrafter"/>
</dbReference>
<organism evidence="14 15">
    <name type="scientific">Elsinoe australis</name>
    <dbReference type="NCBI Taxonomy" id="40998"/>
    <lineage>
        <taxon>Eukaryota</taxon>
        <taxon>Fungi</taxon>
        <taxon>Dikarya</taxon>
        <taxon>Ascomycota</taxon>
        <taxon>Pezizomycotina</taxon>
        <taxon>Dothideomycetes</taxon>
        <taxon>Dothideomycetidae</taxon>
        <taxon>Myriangiales</taxon>
        <taxon>Elsinoaceae</taxon>
        <taxon>Elsinoe</taxon>
    </lineage>
</organism>
<evidence type="ECO:0000256" key="8">
    <source>
        <dbReference type="ARBA" id="ARBA00023274"/>
    </source>
</evidence>
<dbReference type="InterPro" id="IPR012954">
    <property type="entry name" value="BP28_C_dom"/>
</dbReference>
<dbReference type="Gene3D" id="1.25.10.10">
    <property type="entry name" value="Leucine-rich Repeat Variant"/>
    <property type="match status" value="1"/>
</dbReference>
<evidence type="ECO:0000256" key="5">
    <source>
        <dbReference type="ARBA" id="ARBA00022517"/>
    </source>
</evidence>
<keyword evidence="6 11" id="KW-0698">rRNA processing</keyword>
<comment type="caution">
    <text evidence="14">The sequence shown here is derived from an EMBL/GenBank/DDBJ whole genome shotgun (WGS) entry which is preliminary data.</text>
</comment>
<gene>
    <name evidence="14" type="ORF">B9Z65_3031</name>
</gene>
<keyword evidence="15" id="KW-1185">Reference proteome</keyword>
<keyword evidence="7 11" id="KW-0539">Nucleus</keyword>
<dbReference type="EMBL" id="NHZQ01000121">
    <property type="protein sequence ID" value="PSK51764.1"/>
    <property type="molecule type" value="Genomic_DNA"/>
</dbReference>
<dbReference type="InterPro" id="IPR040191">
    <property type="entry name" value="UTP10"/>
</dbReference>
<evidence type="ECO:0000256" key="2">
    <source>
        <dbReference type="ARBA" id="ARBA00010559"/>
    </source>
</evidence>
<comment type="function">
    <text evidence="9">Involved in nucleolar processing of pre-18S ribosomal RNA. Involved in ribosome biosynthesis.</text>
</comment>
<evidence type="ECO:0000256" key="10">
    <source>
        <dbReference type="PROSITE-ProRule" id="PRU00103"/>
    </source>
</evidence>
<keyword evidence="8 11" id="KW-0687">Ribonucleoprotein</keyword>
<dbReference type="PANTHER" id="PTHR13457">
    <property type="entry name" value="BAP28"/>
    <property type="match status" value="1"/>
</dbReference>
<dbReference type="InterPro" id="IPR011989">
    <property type="entry name" value="ARM-like"/>
</dbReference>
<dbReference type="Pfam" id="PF23243">
    <property type="entry name" value="HEAT_HEATR1"/>
    <property type="match status" value="1"/>
</dbReference>
<dbReference type="GO" id="GO:0030515">
    <property type="term" value="F:snoRNA binding"/>
    <property type="evidence" value="ECO:0007669"/>
    <property type="project" value="TreeGrafter"/>
</dbReference>
<dbReference type="PANTHER" id="PTHR13457:SF1">
    <property type="entry name" value="HEAT REPEAT-CONTAINING PROTEIN 1"/>
    <property type="match status" value="1"/>
</dbReference>
<comment type="subcellular location">
    <subcellularLocation>
        <location evidence="1 11">Nucleus</location>
        <location evidence="1 11">Nucleolus</location>
    </subcellularLocation>
</comment>
<reference evidence="14 15" key="1">
    <citation type="submission" date="2017-05" db="EMBL/GenBank/DDBJ databases">
        <title>Draft genome sequence of Elsinoe australis.</title>
        <authorList>
            <person name="Cheng Q."/>
        </authorList>
    </citation>
    <scope>NUCLEOTIDE SEQUENCE [LARGE SCALE GENOMIC DNA]</scope>
    <source>
        <strain evidence="14 15">NL1</strain>
    </source>
</reference>
<proteinExistence type="inferred from homology"/>
<keyword evidence="5 11" id="KW-0690">Ribosome biogenesis</keyword>
<accession>A0A2P7ZU79</accession>
<dbReference type="GO" id="GO:0045943">
    <property type="term" value="P:positive regulation of transcription by RNA polymerase I"/>
    <property type="evidence" value="ECO:0007669"/>
    <property type="project" value="TreeGrafter"/>
</dbReference>
<dbReference type="STRING" id="40998.A0A2P7ZU79"/>
<dbReference type="Pfam" id="PF08146">
    <property type="entry name" value="BP28CT"/>
    <property type="match status" value="1"/>
</dbReference>
<dbReference type="InterPro" id="IPR016024">
    <property type="entry name" value="ARM-type_fold"/>
</dbReference>
<evidence type="ECO:0000313" key="14">
    <source>
        <dbReference type="EMBL" id="PSK51764.1"/>
    </source>
</evidence>
<evidence type="ECO:0000259" key="13">
    <source>
        <dbReference type="SMART" id="SM01036"/>
    </source>
</evidence>
<dbReference type="Proteomes" id="UP000243723">
    <property type="component" value="Unassembled WGS sequence"/>
</dbReference>
<evidence type="ECO:0000256" key="3">
    <source>
        <dbReference type="ARBA" id="ARBA00011399"/>
    </source>
</evidence>
<name>A0A2P7ZU79_9PEZI</name>
<evidence type="ECO:0000256" key="12">
    <source>
        <dbReference type="SAM" id="MobiDB-lite"/>
    </source>
</evidence>
<sequence length="1793" mass="197256">MASALQQQLAAIAEKSTNQLDLKAQRSQHSQSLLFESREAAGQTFDTIYEISLDGFEDLCMLDSRFVGYAQNLFSEQSKGEDRTQMTAAENEELDKVIQGFLGLVSGRLLLSPGQKAVEWLVRRFRIHEYNTEYFVLAFLPYHDSSIFATALSILPKSRALSPSLKFLQPYIKSLATVPRHAVLYSAINNPSFFTLLNRFVLSAAKQKNQSASLLGFWASIMAQAINGQLDSAQSGRPDIKRQREEEVLLRVIPVLQEASQIPDVTELFLGCCMITVILATKIDLKDDVLDALMDTIAGSWTKQTFNDGLACLSVVAQEKSDFELPKITAKRLLNTPDVLDKLDGAAKRYSVDRLATGLAIAYVKGRRSKVLGEKNLLADYLRLPSASEKSKITVLGLAISQIAESDDSEGGRDEDLVRVLREVSHIAEVQSVLAGVVQQNHITASDLEELAGTTLHLEFANDSQEGFASDEEMPDVAQIESTQNAVVDLDAFRTELQECASYLSEKHQDLYLARSREFSRAVLSKLDLGVLSEIPKDQSLQSHMLAFSFYMRVWASHPVPAVRRSALRIVKDMLLKAQSSTEDMQTLLPYLFVALQDEQEKLRRVAAEVVIEISSIYKRSEKAKKATTLEIPGKEQLYGDATKAIKWMKSADIHTVLTEAILDSLEESVVDSGNFPRVLTSAIEGDDDDMDLKTSIRTNLYAFSLSHAITTPVLKARIVLLRTLGPVGKPGSSGRKQLLLPAIKTWISTSDAQRAEICRADSVNHMDLDKAYLDNLSGETEDELDLLRSVVQGEIGCSADMASLVGKRLQKIWPSLKDRDQTSLAKAFLDASLDDPIAGSKRDYSADSLDLLRQVRLPGDALVALLQGVHTLAAMPDSTPATKRRRTSSSRTRGQEVNPKDMTKMIRRLTVVLELIESSKPERHPELLKHLFHAIGDLQQVKSQLGSDLVYIQQMILGSILAMVNTLKGAPASRIDRSALRTDLVVDCMRSTSSTQVHNSALLLIAALASWAPDLVLHSVMPIFTFMSSTILRQGDDYSAHIIDQTVSQVIPPLVSSLRKKNQDLVTGAAELLLSFIAAFEHMPMHRRLQLFKQLITALGPDESLSAVIAMLFEKYPSDLRVPGFCAELAGQFTPTTQIRAVVQYIDLVADALQPRRTVSEAIFTFEQNSPEWVQTKATLMVSSLATFLKEGKLQQQVRSALTRDKDEASTIEHAAASMIDRSVGFSKAATAKSDLRSASNAVVTAALNLLPTLHFAKAAIPLLDTPDESLGVRILDTLEARATEARTSDVQARTVLLETLPIISRLVQSSDSQVIQHGAVACVDKIVDKFGKKDLPAVIDAAKVIASAALGQPTVAIQVISLFALTTMIEVLRDDIIGILPGVIDKVLEHLERSVTSQPSVRLCDASLTLLTTTLDYLPFMISKAAMTRIIQSSIDAGANPDLAISTRRTREGFVNLAAKTIDLKLTLGAVEASIDRAYSHSVDGCEELLNIIDKIVTTATKSAMSKHHTAILSILQQTFDLRNRVISPSDDDDNEEDEPEEAELDALDTHRDATMMKAIMKLNDSTFRPFFVSLIEWATEASSDTTTQTPRQLSLYTFLTTFFSTLKSLVTSYASYILDPTITALTTLSVTDKSSRPLLSRITATLIATFTHDQDDFWAAPTHFTKTSSALIAQLRKCKGIAKEDSIALIPTIVELASAASASQDHLKQLNGELLKMMRARETHVRLAAVKTERALTERLGEDWLALLPEMLPFIGEVQEDEDEGVEREVAGWIKGIEGVLGESLEGMLQ</sequence>
<evidence type="ECO:0000256" key="7">
    <source>
        <dbReference type="ARBA" id="ARBA00023242"/>
    </source>
</evidence>
<dbReference type="SMART" id="SM01036">
    <property type="entry name" value="BP28CT"/>
    <property type="match status" value="1"/>
</dbReference>
<dbReference type="InterPro" id="IPR021133">
    <property type="entry name" value="HEAT_type_2"/>
</dbReference>
<feature type="repeat" description="HEAT" evidence="10">
    <location>
        <begin position="588"/>
        <end position="626"/>
    </location>
</feature>
<dbReference type="OrthoDB" id="31183at2759"/>
<evidence type="ECO:0000256" key="9">
    <source>
        <dbReference type="ARBA" id="ARBA00025076"/>
    </source>
</evidence>
<dbReference type="GO" id="GO:0000462">
    <property type="term" value="P:maturation of SSU-rRNA from tricistronic rRNA transcript (SSU-rRNA, 5.8S rRNA, LSU-rRNA)"/>
    <property type="evidence" value="ECO:0007669"/>
    <property type="project" value="TreeGrafter"/>
</dbReference>
<dbReference type="GO" id="GO:0030686">
    <property type="term" value="C:90S preribosome"/>
    <property type="evidence" value="ECO:0007669"/>
    <property type="project" value="TreeGrafter"/>
</dbReference>
<evidence type="ECO:0000256" key="6">
    <source>
        <dbReference type="ARBA" id="ARBA00022552"/>
    </source>
</evidence>
<comment type="subunit">
    <text evidence="3 11">Component of the ribosomal small subunit (SSU) processome.</text>
</comment>
<dbReference type="PROSITE" id="PS50077">
    <property type="entry name" value="HEAT_REPEAT"/>
    <property type="match status" value="1"/>
</dbReference>
<dbReference type="InterPro" id="IPR022125">
    <property type="entry name" value="U3snoRNP10_N"/>
</dbReference>
<evidence type="ECO:0000256" key="1">
    <source>
        <dbReference type="ARBA" id="ARBA00004604"/>
    </source>
</evidence>
<evidence type="ECO:0000313" key="15">
    <source>
        <dbReference type="Proteomes" id="UP000243723"/>
    </source>
</evidence>
<dbReference type="SUPFAM" id="SSF48371">
    <property type="entry name" value="ARM repeat"/>
    <property type="match status" value="2"/>
</dbReference>
<dbReference type="GO" id="GO:0032040">
    <property type="term" value="C:small-subunit processome"/>
    <property type="evidence" value="ECO:0007669"/>
    <property type="project" value="TreeGrafter"/>
</dbReference>
<comment type="similarity">
    <text evidence="2 11">Belongs to the HEATR1/UTP10 family.</text>
</comment>
<evidence type="ECO:0000256" key="11">
    <source>
        <dbReference type="RuleBase" id="RU367065"/>
    </source>
</evidence>
<dbReference type="Pfam" id="PF12397">
    <property type="entry name" value="U3snoRNP10"/>
    <property type="match status" value="1"/>
</dbReference>
<protein>
    <recommendedName>
        <fullName evidence="4 11">U3 small nucleolar RNA-associated protein 10</fullName>
    </recommendedName>
</protein>
<feature type="region of interest" description="Disordered" evidence="12">
    <location>
        <begin position="877"/>
        <end position="898"/>
    </location>
</feature>
<feature type="domain" description="BP28 C-terminal" evidence="13">
    <location>
        <begin position="1504"/>
        <end position="1660"/>
    </location>
</feature>
<evidence type="ECO:0000256" key="4">
    <source>
        <dbReference type="ARBA" id="ARBA00015399"/>
    </source>
</evidence>
<dbReference type="InterPro" id="IPR056473">
    <property type="entry name" value="HEAT_Utp10/HEAT1"/>
</dbReference>